<dbReference type="EMBL" id="FP929003">
    <property type="protein sequence ID" value="CBK42576.1"/>
    <property type="molecule type" value="Genomic_DNA"/>
</dbReference>
<proteinExistence type="predicted"/>
<dbReference type="CDD" id="cd03801">
    <property type="entry name" value="GT4_PimA-like"/>
    <property type="match status" value="1"/>
</dbReference>
<dbReference type="Proteomes" id="UP000001660">
    <property type="component" value="Chromosome"/>
</dbReference>
<dbReference type="InterPro" id="IPR028098">
    <property type="entry name" value="Glyco_trans_4-like_N"/>
</dbReference>
<dbReference type="STRING" id="330214.NIDE2874"/>
<dbReference type="HOGENOM" id="CLU_009583_41_0_0"/>
<feature type="domain" description="Glycosyltransferase subfamily 4-like N-terminal" evidence="2">
    <location>
        <begin position="19"/>
        <end position="189"/>
    </location>
</feature>
<accession>D8PH39</accession>
<keyword evidence="4" id="KW-1185">Reference proteome</keyword>
<dbReference type="Gene3D" id="3.40.50.2000">
    <property type="entry name" value="Glycogen Phosphorylase B"/>
    <property type="match status" value="2"/>
</dbReference>
<dbReference type="Pfam" id="PF13439">
    <property type="entry name" value="Glyco_transf_4"/>
    <property type="match status" value="1"/>
</dbReference>
<evidence type="ECO:0000259" key="2">
    <source>
        <dbReference type="Pfam" id="PF13439"/>
    </source>
</evidence>
<gene>
    <name evidence="3" type="ORF">NIDE2874</name>
</gene>
<dbReference type="eggNOG" id="COG0438">
    <property type="taxonomic scope" value="Bacteria"/>
</dbReference>
<reference evidence="3 4" key="1">
    <citation type="journal article" date="2010" name="Proc. Natl. Acad. Sci. U.S.A.">
        <title>A Nitrospira metagenome illuminates the physiology and evolution of globally important nitrite-oxidizing bacteria.</title>
        <authorList>
            <person name="Lucker S."/>
            <person name="Wagner M."/>
            <person name="Maixner F."/>
            <person name="Pelletier E."/>
            <person name="Koch H."/>
            <person name="Vacherie B."/>
            <person name="Rattei T."/>
            <person name="Sinninghe Damste J."/>
            <person name="Spieck E."/>
            <person name="Le Paslier D."/>
            <person name="Daims H."/>
        </authorList>
    </citation>
    <scope>NUCLEOTIDE SEQUENCE [LARGE SCALE GENOMIC DNA]</scope>
</reference>
<dbReference type="EC" id="2.4.1.-" evidence="3"/>
<dbReference type="CAZy" id="GT4">
    <property type="family name" value="Glycosyltransferase Family 4"/>
</dbReference>
<name>D8PH39_9BACT</name>
<dbReference type="KEGG" id="nde:NIDE2874"/>
<protein>
    <submittedName>
        <fullName evidence="3">Putative Glycosyl transferase, group 1</fullName>
        <ecNumber evidence="3">2.4.1.-</ecNumber>
    </submittedName>
</protein>
<dbReference type="AlphaFoldDB" id="D8PH39"/>
<evidence type="ECO:0000313" key="4">
    <source>
        <dbReference type="Proteomes" id="UP000001660"/>
    </source>
</evidence>
<dbReference type="GO" id="GO:0016757">
    <property type="term" value="F:glycosyltransferase activity"/>
    <property type="evidence" value="ECO:0007669"/>
    <property type="project" value="UniProtKB-KW"/>
</dbReference>
<sequence length="412" mass="45783">MKVLVISAAYPPMHAGEATNTYHLCRQLTERGIDIHVLTSVGNIGTDDPRIRVYPIMQTWGWIELLRVRSFLKNCSPDAVFLMYIGLMYKFHPMVTFLPTLSKKLFPNVPFVTRYESAFVGADPSKTGIVSRLFRKLMVQWAGGKDVAYSSGTLLRDSDAVIALCERHRAMLHEEWPPVSRKVALIPPPPNLFIASNVGGTARERGRKRLGVTSSEFVVTFFGYLYPIKGIETLLRAFAAVSVQRPEARLLFIGGKVGLEVEGGASYFDEMQALARELQIDGATTWTGAFKSEEEEASLFLHASDVCVLPFLEGVQLNNSSFASMVAHGLPTIVTRGPLMDKAFVHGENVLTCEPKDHPALTRLLLEVMDRADLRERLRSGAVKLAAEWFSWETATEKTLTALRPRLSGKVV</sequence>
<dbReference type="SUPFAM" id="SSF53756">
    <property type="entry name" value="UDP-Glycosyltransferase/glycogen phosphorylase"/>
    <property type="match status" value="1"/>
</dbReference>
<dbReference type="PANTHER" id="PTHR12526">
    <property type="entry name" value="GLYCOSYLTRANSFERASE"/>
    <property type="match status" value="1"/>
</dbReference>
<organism evidence="3 4">
    <name type="scientific">Nitrospira defluvii</name>
    <dbReference type="NCBI Taxonomy" id="330214"/>
    <lineage>
        <taxon>Bacteria</taxon>
        <taxon>Pseudomonadati</taxon>
        <taxon>Nitrospirota</taxon>
        <taxon>Nitrospiria</taxon>
        <taxon>Nitrospirales</taxon>
        <taxon>Nitrospiraceae</taxon>
        <taxon>Nitrospira</taxon>
    </lineage>
</organism>
<evidence type="ECO:0000313" key="3">
    <source>
        <dbReference type="EMBL" id="CBK42576.1"/>
    </source>
</evidence>
<keyword evidence="3" id="KW-0328">Glycosyltransferase</keyword>
<dbReference type="OrthoDB" id="9790710at2"/>
<dbReference type="Pfam" id="PF00534">
    <property type="entry name" value="Glycos_transf_1"/>
    <property type="match status" value="1"/>
</dbReference>
<evidence type="ECO:0000259" key="1">
    <source>
        <dbReference type="Pfam" id="PF00534"/>
    </source>
</evidence>
<keyword evidence="3" id="KW-0808">Transferase</keyword>
<dbReference type="InterPro" id="IPR001296">
    <property type="entry name" value="Glyco_trans_1"/>
</dbReference>
<feature type="domain" description="Glycosyl transferase family 1" evidence="1">
    <location>
        <begin position="204"/>
        <end position="382"/>
    </location>
</feature>